<feature type="compositionally biased region" description="Polar residues" evidence="1">
    <location>
        <begin position="17"/>
        <end position="26"/>
    </location>
</feature>
<evidence type="ECO:0000313" key="2">
    <source>
        <dbReference type="EMBL" id="GFS27230.1"/>
    </source>
</evidence>
<accession>A0AAV4JZU2</accession>
<comment type="caution">
    <text evidence="2">The sequence shown here is derived from an EMBL/GenBank/DDBJ whole genome shotgun (WGS) entry which is preliminary data.</text>
</comment>
<feature type="compositionally biased region" description="Basic residues" evidence="1">
    <location>
        <begin position="1"/>
        <end position="13"/>
    </location>
</feature>
<dbReference type="EMBL" id="BMAT01010462">
    <property type="protein sequence ID" value="GFS27230.1"/>
    <property type="molecule type" value="Genomic_DNA"/>
</dbReference>
<gene>
    <name evidence="2" type="ORF">ElyMa_005248500</name>
</gene>
<sequence length="85" mass="9630">MAQQRQRKKKGKIGHTLQKSTSTTTLPVLEMEPQGKRRRDTEAKLERQGMSWSGVNVAAQNRVRWRGFAAEPVTGPGFCDVEFEN</sequence>
<dbReference type="AlphaFoldDB" id="A0AAV4JZU2"/>
<organism evidence="2 3">
    <name type="scientific">Elysia marginata</name>
    <dbReference type="NCBI Taxonomy" id="1093978"/>
    <lineage>
        <taxon>Eukaryota</taxon>
        <taxon>Metazoa</taxon>
        <taxon>Spiralia</taxon>
        <taxon>Lophotrochozoa</taxon>
        <taxon>Mollusca</taxon>
        <taxon>Gastropoda</taxon>
        <taxon>Heterobranchia</taxon>
        <taxon>Euthyneura</taxon>
        <taxon>Panpulmonata</taxon>
        <taxon>Sacoglossa</taxon>
        <taxon>Placobranchoidea</taxon>
        <taxon>Plakobranchidae</taxon>
        <taxon>Elysia</taxon>
    </lineage>
</organism>
<name>A0AAV4JZU2_9GAST</name>
<evidence type="ECO:0000313" key="3">
    <source>
        <dbReference type="Proteomes" id="UP000762676"/>
    </source>
</evidence>
<keyword evidence="3" id="KW-1185">Reference proteome</keyword>
<proteinExistence type="predicted"/>
<protein>
    <submittedName>
        <fullName evidence="2">Uncharacterized protein</fullName>
    </submittedName>
</protein>
<reference evidence="2 3" key="1">
    <citation type="journal article" date="2021" name="Elife">
        <title>Chloroplast acquisition without the gene transfer in kleptoplastic sea slugs, Plakobranchus ocellatus.</title>
        <authorList>
            <person name="Maeda T."/>
            <person name="Takahashi S."/>
            <person name="Yoshida T."/>
            <person name="Shimamura S."/>
            <person name="Takaki Y."/>
            <person name="Nagai Y."/>
            <person name="Toyoda A."/>
            <person name="Suzuki Y."/>
            <person name="Arimoto A."/>
            <person name="Ishii H."/>
            <person name="Satoh N."/>
            <person name="Nishiyama T."/>
            <person name="Hasebe M."/>
            <person name="Maruyama T."/>
            <person name="Minagawa J."/>
            <person name="Obokata J."/>
            <person name="Shigenobu S."/>
        </authorList>
    </citation>
    <scope>NUCLEOTIDE SEQUENCE [LARGE SCALE GENOMIC DNA]</scope>
</reference>
<dbReference type="Proteomes" id="UP000762676">
    <property type="component" value="Unassembled WGS sequence"/>
</dbReference>
<feature type="region of interest" description="Disordered" evidence="1">
    <location>
        <begin position="1"/>
        <end position="48"/>
    </location>
</feature>
<evidence type="ECO:0000256" key="1">
    <source>
        <dbReference type="SAM" id="MobiDB-lite"/>
    </source>
</evidence>
<feature type="compositionally biased region" description="Basic and acidic residues" evidence="1">
    <location>
        <begin position="33"/>
        <end position="47"/>
    </location>
</feature>